<dbReference type="EMBL" id="JACVVK020000214">
    <property type="protein sequence ID" value="KAK7484175.1"/>
    <property type="molecule type" value="Genomic_DNA"/>
</dbReference>
<feature type="region of interest" description="Disordered" evidence="1">
    <location>
        <begin position="52"/>
        <end position="105"/>
    </location>
</feature>
<name>A0ABD0KAZ4_9CAEN</name>
<dbReference type="AlphaFoldDB" id="A0ABD0KAZ4"/>
<dbReference type="Proteomes" id="UP001519460">
    <property type="component" value="Unassembled WGS sequence"/>
</dbReference>
<protein>
    <submittedName>
        <fullName evidence="2">Uncharacterized protein</fullName>
    </submittedName>
</protein>
<reference evidence="2 3" key="1">
    <citation type="journal article" date="2023" name="Sci. Data">
        <title>Genome assembly of the Korean intertidal mud-creeper Batillaria attramentaria.</title>
        <authorList>
            <person name="Patra A.K."/>
            <person name="Ho P.T."/>
            <person name="Jun S."/>
            <person name="Lee S.J."/>
            <person name="Kim Y."/>
            <person name="Won Y.J."/>
        </authorList>
    </citation>
    <scope>NUCLEOTIDE SEQUENCE [LARGE SCALE GENOMIC DNA]</scope>
    <source>
        <strain evidence="2">Wonlab-2016</strain>
    </source>
</reference>
<feature type="compositionally biased region" description="Low complexity" evidence="1">
    <location>
        <begin position="86"/>
        <end position="103"/>
    </location>
</feature>
<evidence type="ECO:0000313" key="3">
    <source>
        <dbReference type="Proteomes" id="UP001519460"/>
    </source>
</evidence>
<keyword evidence="3" id="KW-1185">Reference proteome</keyword>
<evidence type="ECO:0000313" key="2">
    <source>
        <dbReference type="EMBL" id="KAK7484175.1"/>
    </source>
</evidence>
<gene>
    <name evidence="2" type="ORF">BaRGS_00024545</name>
</gene>
<feature type="compositionally biased region" description="Basic and acidic residues" evidence="1">
    <location>
        <begin position="68"/>
        <end position="84"/>
    </location>
</feature>
<comment type="caution">
    <text evidence="2">The sequence shown here is derived from an EMBL/GenBank/DDBJ whole genome shotgun (WGS) entry which is preliminary data.</text>
</comment>
<accession>A0ABD0KAZ4</accession>
<proteinExistence type="predicted"/>
<organism evidence="2 3">
    <name type="scientific">Batillaria attramentaria</name>
    <dbReference type="NCBI Taxonomy" id="370345"/>
    <lineage>
        <taxon>Eukaryota</taxon>
        <taxon>Metazoa</taxon>
        <taxon>Spiralia</taxon>
        <taxon>Lophotrochozoa</taxon>
        <taxon>Mollusca</taxon>
        <taxon>Gastropoda</taxon>
        <taxon>Caenogastropoda</taxon>
        <taxon>Sorbeoconcha</taxon>
        <taxon>Cerithioidea</taxon>
        <taxon>Batillariidae</taxon>
        <taxon>Batillaria</taxon>
    </lineage>
</organism>
<evidence type="ECO:0000256" key="1">
    <source>
        <dbReference type="SAM" id="MobiDB-lite"/>
    </source>
</evidence>
<sequence>MEKSPLVIHRGACLTPMWGCVDLLQTPVIAEVPAHTADSMFGSPESSTLVSRAALYPARRQPTTQSSLRERKGGPWQPFEDHCASRQRATQGGGRQQQPPGSSMAAILFTPATSGHLPSDTRLCYLQSVHTDQ</sequence>